<dbReference type="SMART" id="SM00320">
    <property type="entry name" value="WD40"/>
    <property type="match status" value="2"/>
</dbReference>
<sequence length="180" mass="20045">MCKIKKMSDNEEIVESSSDSDESINSDITDSDDDSIENGGAPTEDPNTGGEGREEEEDDDDDELVKAIRKEREKCSEHPPDIQMEDYIVDISFSPSSNIIAAATITGDVVLYKYSNESNEILNSLELHTKACRDIEFSKDGDILFSSSKDKSIMLTDVNTGKLKNFYDNAHEDPIYCLLV</sequence>
<feature type="region of interest" description="Disordered" evidence="6">
    <location>
        <begin position="1"/>
        <end position="63"/>
    </location>
</feature>
<keyword evidence="9" id="KW-1185">Reference proteome</keyword>
<dbReference type="SUPFAM" id="SSF50978">
    <property type="entry name" value="WD40 repeat-like"/>
    <property type="match status" value="1"/>
</dbReference>
<protein>
    <recommendedName>
        <fullName evidence="4">WD repeat-containing protein 55 homolog</fullName>
    </recommendedName>
</protein>
<proteinExistence type="inferred from homology"/>
<reference evidence="8" key="1">
    <citation type="journal article" date="2023" name="IScience">
        <title>Live-bearing cockroach genome reveals convergent evolutionary mechanisms linked to viviparity in insects and beyond.</title>
        <authorList>
            <person name="Fouks B."/>
            <person name="Harrison M.C."/>
            <person name="Mikhailova A.A."/>
            <person name="Marchal E."/>
            <person name="English S."/>
            <person name="Carruthers M."/>
            <person name="Jennings E.C."/>
            <person name="Chiamaka E.L."/>
            <person name="Frigard R.A."/>
            <person name="Pippel M."/>
            <person name="Attardo G.M."/>
            <person name="Benoit J.B."/>
            <person name="Bornberg-Bauer E."/>
            <person name="Tobe S.S."/>
        </authorList>
    </citation>
    <scope>NUCLEOTIDE SEQUENCE</scope>
    <source>
        <strain evidence="8">Stay&amp;Tobe</strain>
    </source>
</reference>
<evidence type="ECO:0000256" key="1">
    <source>
        <dbReference type="ARBA" id="ARBA00007625"/>
    </source>
</evidence>
<comment type="similarity">
    <text evidence="1">Belongs to the WD repeat WDR55 family.</text>
</comment>
<feature type="compositionally biased region" description="Acidic residues" evidence="6">
    <location>
        <begin position="10"/>
        <end position="36"/>
    </location>
</feature>
<reference evidence="8" key="2">
    <citation type="submission" date="2023-05" db="EMBL/GenBank/DDBJ databases">
        <authorList>
            <person name="Fouks B."/>
        </authorList>
    </citation>
    <scope>NUCLEOTIDE SEQUENCE</scope>
    <source>
        <strain evidence="8">Stay&amp;Tobe</strain>
        <tissue evidence="8">Testes</tissue>
    </source>
</reference>
<dbReference type="InterPro" id="IPR036322">
    <property type="entry name" value="WD40_repeat_dom_sf"/>
</dbReference>
<name>A0AAD7ZK07_DIPPU</name>
<dbReference type="InterPro" id="IPR024977">
    <property type="entry name" value="Apc4-like_WD40_dom"/>
</dbReference>
<dbReference type="PANTHER" id="PTHR44019:SF20">
    <property type="entry name" value="WD REPEAT-CONTAINING PROTEIN 55"/>
    <property type="match status" value="1"/>
</dbReference>
<evidence type="ECO:0000313" key="9">
    <source>
        <dbReference type="Proteomes" id="UP001233999"/>
    </source>
</evidence>
<evidence type="ECO:0000313" key="8">
    <source>
        <dbReference type="EMBL" id="KAJ9581791.1"/>
    </source>
</evidence>
<keyword evidence="3" id="KW-0677">Repeat</keyword>
<keyword evidence="2 5" id="KW-0853">WD repeat</keyword>
<gene>
    <name evidence="8" type="ORF">L9F63_003860</name>
</gene>
<dbReference type="InterPro" id="IPR050505">
    <property type="entry name" value="WDR55/POC1"/>
</dbReference>
<feature type="repeat" description="WD" evidence="5">
    <location>
        <begin position="125"/>
        <end position="166"/>
    </location>
</feature>
<accession>A0AAD7ZK07</accession>
<evidence type="ECO:0000256" key="6">
    <source>
        <dbReference type="SAM" id="MobiDB-lite"/>
    </source>
</evidence>
<comment type="caution">
    <text evidence="8">The sequence shown here is derived from an EMBL/GenBank/DDBJ whole genome shotgun (WGS) entry which is preliminary data.</text>
</comment>
<dbReference type="PROSITE" id="PS50082">
    <property type="entry name" value="WD_REPEATS_2"/>
    <property type="match status" value="1"/>
</dbReference>
<dbReference type="InterPro" id="IPR001680">
    <property type="entry name" value="WD40_rpt"/>
</dbReference>
<evidence type="ECO:0000259" key="7">
    <source>
        <dbReference type="Pfam" id="PF12894"/>
    </source>
</evidence>
<organism evidence="8 9">
    <name type="scientific">Diploptera punctata</name>
    <name type="common">Pacific beetle cockroach</name>
    <dbReference type="NCBI Taxonomy" id="6984"/>
    <lineage>
        <taxon>Eukaryota</taxon>
        <taxon>Metazoa</taxon>
        <taxon>Ecdysozoa</taxon>
        <taxon>Arthropoda</taxon>
        <taxon>Hexapoda</taxon>
        <taxon>Insecta</taxon>
        <taxon>Pterygota</taxon>
        <taxon>Neoptera</taxon>
        <taxon>Polyneoptera</taxon>
        <taxon>Dictyoptera</taxon>
        <taxon>Blattodea</taxon>
        <taxon>Blaberoidea</taxon>
        <taxon>Blaberidae</taxon>
        <taxon>Diplopterinae</taxon>
        <taxon>Diploptera</taxon>
    </lineage>
</organism>
<dbReference type="Pfam" id="PF12894">
    <property type="entry name" value="ANAPC4_WD40"/>
    <property type="match status" value="1"/>
</dbReference>
<evidence type="ECO:0000256" key="4">
    <source>
        <dbReference type="ARBA" id="ARBA00023478"/>
    </source>
</evidence>
<dbReference type="AlphaFoldDB" id="A0AAD7ZK07"/>
<feature type="domain" description="Anaphase-promoting complex subunit 4-like WD40" evidence="7">
    <location>
        <begin position="92"/>
        <end position="177"/>
    </location>
</feature>
<evidence type="ECO:0000256" key="2">
    <source>
        <dbReference type="ARBA" id="ARBA00022574"/>
    </source>
</evidence>
<dbReference type="Gene3D" id="2.130.10.10">
    <property type="entry name" value="YVTN repeat-like/Quinoprotein amine dehydrogenase"/>
    <property type="match status" value="1"/>
</dbReference>
<feature type="compositionally biased region" description="Acidic residues" evidence="6">
    <location>
        <begin position="53"/>
        <end position="63"/>
    </location>
</feature>
<evidence type="ECO:0000256" key="3">
    <source>
        <dbReference type="ARBA" id="ARBA00022737"/>
    </source>
</evidence>
<dbReference type="Proteomes" id="UP001233999">
    <property type="component" value="Unassembled WGS sequence"/>
</dbReference>
<dbReference type="EMBL" id="JASPKZ010007842">
    <property type="protein sequence ID" value="KAJ9581791.1"/>
    <property type="molecule type" value="Genomic_DNA"/>
</dbReference>
<evidence type="ECO:0000256" key="5">
    <source>
        <dbReference type="PROSITE-ProRule" id="PRU00221"/>
    </source>
</evidence>
<dbReference type="InterPro" id="IPR015943">
    <property type="entry name" value="WD40/YVTN_repeat-like_dom_sf"/>
</dbReference>
<dbReference type="PANTHER" id="PTHR44019">
    <property type="entry name" value="WD REPEAT-CONTAINING PROTEIN 55"/>
    <property type="match status" value="1"/>
</dbReference>